<dbReference type="EMBL" id="CCSD01000109">
    <property type="protein sequence ID" value="CDZ92255.1"/>
    <property type="molecule type" value="Genomic_DNA"/>
</dbReference>
<dbReference type="Proteomes" id="UP000042997">
    <property type="component" value="Unassembled WGS sequence"/>
</dbReference>
<evidence type="ECO:0000313" key="2">
    <source>
        <dbReference type="Proteomes" id="UP000042997"/>
    </source>
</evidence>
<dbReference type="RefSeq" id="WP_040275401.1">
    <property type="nucleotide sequence ID" value="NZ_JAJNCM010000010.1"/>
</dbReference>
<evidence type="ECO:0000313" key="1">
    <source>
        <dbReference type="EMBL" id="CDZ92255.1"/>
    </source>
</evidence>
<sequence length="112" mass="12637">MSIRDRVSKVLADELTFGKHGFETGTSMAEYLYDRLESEGFAVVALPEPEIDKFDNPDFSNEHIRLTVYRDGCVQLETPEYFGVNAGIHPFQLRDLAQRCLAAAKVAEARQL</sequence>
<name>A0A098BVK1_9NOCA</name>
<accession>A0A098BVK1</accession>
<organism evidence="1 2">
    <name type="scientific">Rhodococcus ruber</name>
    <dbReference type="NCBI Taxonomy" id="1830"/>
    <lineage>
        <taxon>Bacteria</taxon>
        <taxon>Bacillati</taxon>
        <taxon>Actinomycetota</taxon>
        <taxon>Actinomycetes</taxon>
        <taxon>Mycobacteriales</taxon>
        <taxon>Nocardiaceae</taxon>
        <taxon>Rhodococcus</taxon>
    </lineage>
</organism>
<gene>
    <name evidence="1" type="ORF">RHRU231_930134</name>
</gene>
<dbReference type="AlphaFoldDB" id="A0A098BVK1"/>
<reference evidence="1 2" key="1">
    <citation type="journal article" date="2014" name="Genome Announc.">
        <title>Draft Genome Sequence of Propane- and Butane-Oxidizing Actinobacterium Rhodococcus ruber IEGM 231.</title>
        <authorList>
            <person name="Ivshina I.B."/>
            <person name="Kuyukina M.S."/>
            <person name="Krivoruchko A.V."/>
            <person name="Barbe V."/>
            <person name="Fischer C."/>
        </authorList>
    </citation>
    <scope>NUCLEOTIDE SEQUENCE [LARGE SCALE GENOMIC DNA]</scope>
</reference>
<protein>
    <submittedName>
        <fullName evidence="1">Uncharacterized protein</fullName>
    </submittedName>
</protein>
<proteinExistence type="predicted"/>